<comment type="subcellular location">
    <subcellularLocation>
        <location evidence="1">Cell membrane</location>
    </subcellularLocation>
</comment>
<reference evidence="8 9" key="1">
    <citation type="submission" date="2018-07" db="EMBL/GenBank/DDBJ databases">
        <title>Genomic Encyclopedia of Type Strains, Phase IV (KMG-IV): sequencing the most valuable type-strain genomes for metagenomic binning, comparative biology and taxonomic classification.</title>
        <authorList>
            <person name="Goeker M."/>
        </authorList>
    </citation>
    <scope>NUCLEOTIDE SEQUENCE [LARGE SCALE GENOMIC DNA]</scope>
    <source>
        <strain evidence="8 9">DSM 7466</strain>
    </source>
</reference>
<organism evidence="8 9">
    <name type="scientific">Methanothermobacter defluvii</name>
    <dbReference type="NCBI Taxonomy" id="49339"/>
    <lineage>
        <taxon>Archaea</taxon>
        <taxon>Methanobacteriati</taxon>
        <taxon>Methanobacteriota</taxon>
        <taxon>Methanomada group</taxon>
        <taxon>Methanobacteria</taxon>
        <taxon>Methanobacteriales</taxon>
        <taxon>Methanobacteriaceae</taxon>
        <taxon>Methanothermobacter</taxon>
    </lineage>
</organism>
<dbReference type="InterPro" id="IPR050095">
    <property type="entry name" value="ECF_ABC_transporter_ATP-bd"/>
</dbReference>
<keyword evidence="2" id="KW-0813">Transport</keyword>
<evidence type="ECO:0000256" key="1">
    <source>
        <dbReference type="ARBA" id="ARBA00004236"/>
    </source>
</evidence>
<dbReference type="InterPro" id="IPR003439">
    <property type="entry name" value="ABC_transporter-like_ATP-bd"/>
</dbReference>
<dbReference type="PROSITE" id="PS50893">
    <property type="entry name" value="ABC_TRANSPORTER_2"/>
    <property type="match status" value="2"/>
</dbReference>
<sequence length="480" mass="53281">MDAILLDGVSYRYPNQDRLALSDVSLRVKRGESVFITGRSGSGKSTLARAVTAVIPSMMGGEMDGTVRVMGRDTDSLTPGDLAADVGYVFQNPESQFFTLNVNSEVSLGPDTLQLDKREELVEDALRRVGMEHKRYESVFNLSEGEKQRVAIASQLSMSPEILLMDEPTSNLDQGSTDDLFSVLKNLRDKTLILIDHRTYRVPEVFDRVVVMDEGMIVEETDTDNLLDPEFRERYGLRSPSPGFNQRSCGGRGLRPSSKVSTPPETKQDPVLRVMNISHTQGDFRLDGVNLDLWRGEVLGLTGPNGSGKTTLARLIVGLIKPEMGEIRVEGTAGLVMQDPDHQLFMDTVKREITFGLDDYSDGDVEDLLETMKLHQLMERHPHSLSGGEKQRTLISVYLFRKPDLIIMDEPTTGMDLDNMKRLAGWIGKLKGMGVAMILISHDMEFLQMVADRTIMMDNGALVLPDHEVAGADSVSTCLR</sequence>
<dbReference type="CDD" id="cd03225">
    <property type="entry name" value="ABC_cobalt_CbiO_domain1"/>
    <property type="match status" value="1"/>
</dbReference>
<dbReference type="SMART" id="SM00382">
    <property type="entry name" value="AAA"/>
    <property type="match status" value="2"/>
</dbReference>
<evidence type="ECO:0000256" key="3">
    <source>
        <dbReference type="ARBA" id="ARBA00022741"/>
    </source>
</evidence>
<name>A0A371NEG5_9EURY</name>
<evidence type="ECO:0000259" key="7">
    <source>
        <dbReference type="PROSITE" id="PS50893"/>
    </source>
</evidence>
<dbReference type="GO" id="GO:0042626">
    <property type="term" value="F:ATPase-coupled transmembrane transporter activity"/>
    <property type="evidence" value="ECO:0007669"/>
    <property type="project" value="TreeGrafter"/>
</dbReference>
<protein>
    <submittedName>
        <fullName evidence="8">Energy-coupling factor transport system ATP-binding protein</fullName>
    </submittedName>
</protein>
<dbReference type="EMBL" id="QREL01000001">
    <property type="protein sequence ID" value="REE28879.1"/>
    <property type="molecule type" value="Genomic_DNA"/>
</dbReference>
<dbReference type="RefSeq" id="WP_115892354.1">
    <property type="nucleotide sequence ID" value="NZ_QREL01000001.1"/>
</dbReference>
<dbReference type="GO" id="GO:0016887">
    <property type="term" value="F:ATP hydrolysis activity"/>
    <property type="evidence" value="ECO:0007669"/>
    <property type="project" value="InterPro"/>
</dbReference>
<gene>
    <name evidence="8" type="ORF">C7452_0904</name>
</gene>
<evidence type="ECO:0000313" key="9">
    <source>
        <dbReference type="Proteomes" id="UP000256864"/>
    </source>
</evidence>
<feature type="domain" description="ABC transporter" evidence="7">
    <location>
        <begin position="266"/>
        <end position="479"/>
    </location>
</feature>
<dbReference type="AlphaFoldDB" id="A0A371NEG5"/>
<feature type="domain" description="ABC transporter" evidence="7">
    <location>
        <begin position="4"/>
        <end position="239"/>
    </location>
</feature>
<feature type="region of interest" description="Disordered" evidence="6">
    <location>
        <begin position="237"/>
        <end position="267"/>
    </location>
</feature>
<evidence type="ECO:0000256" key="2">
    <source>
        <dbReference type="ARBA" id="ARBA00022448"/>
    </source>
</evidence>
<dbReference type="PANTHER" id="PTHR43553">
    <property type="entry name" value="HEAVY METAL TRANSPORTER"/>
    <property type="match status" value="1"/>
</dbReference>
<keyword evidence="4 8" id="KW-0067">ATP-binding</keyword>
<evidence type="ECO:0000256" key="5">
    <source>
        <dbReference type="ARBA" id="ARBA00025157"/>
    </source>
</evidence>
<evidence type="ECO:0000256" key="4">
    <source>
        <dbReference type="ARBA" id="ARBA00022840"/>
    </source>
</evidence>
<comment type="function">
    <text evidence="5">Probably part of an ABC transporter complex. Responsible for energy coupling to the transport system.</text>
</comment>
<evidence type="ECO:0000256" key="6">
    <source>
        <dbReference type="SAM" id="MobiDB-lite"/>
    </source>
</evidence>
<evidence type="ECO:0000313" key="8">
    <source>
        <dbReference type="EMBL" id="REE28879.1"/>
    </source>
</evidence>
<dbReference type="Gene3D" id="3.40.50.300">
    <property type="entry name" value="P-loop containing nucleotide triphosphate hydrolases"/>
    <property type="match status" value="2"/>
</dbReference>
<comment type="caution">
    <text evidence="8">The sequence shown here is derived from an EMBL/GenBank/DDBJ whole genome shotgun (WGS) entry which is preliminary data.</text>
</comment>
<dbReference type="Pfam" id="PF00005">
    <property type="entry name" value="ABC_tran"/>
    <property type="match status" value="2"/>
</dbReference>
<dbReference type="GO" id="GO:0043190">
    <property type="term" value="C:ATP-binding cassette (ABC) transporter complex"/>
    <property type="evidence" value="ECO:0007669"/>
    <property type="project" value="TreeGrafter"/>
</dbReference>
<keyword evidence="9" id="KW-1185">Reference proteome</keyword>
<keyword evidence="3" id="KW-0547">Nucleotide-binding</keyword>
<proteinExistence type="predicted"/>
<dbReference type="Proteomes" id="UP000256864">
    <property type="component" value="Unassembled WGS sequence"/>
</dbReference>
<dbReference type="InterPro" id="IPR015856">
    <property type="entry name" value="ABC_transpr_CbiO/EcfA_su"/>
</dbReference>
<dbReference type="GO" id="GO:0005524">
    <property type="term" value="F:ATP binding"/>
    <property type="evidence" value="ECO:0007669"/>
    <property type="project" value="UniProtKB-KW"/>
</dbReference>
<dbReference type="CDD" id="cd03226">
    <property type="entry name" value="ABC_cobalt_CbiO_domain2"/>
    <property type="match status" value="1"/>
</dbReference>
<dbReference type="InterPro" id="IPR003593">
    <property type="entry name" value="AAA+_ATPase"/>
</dbReference>
<dbReference type="SUPFAM" id="SSF52540">
    <property type="entry name" value="P-loop containing nucleoside triphosphate hydrolases"/>
    <property type="match status" value="2"/>
</dbReference>
<accession>A0A371NEG5</accession>
<dbReference type="InterPro" id="IPR027417">
    <property type="entry name" value="P-loop_NTPase"/>
</dbReference>